<evidence type="ECO:0000256" key="5">
    <source>
        <dbReference type="ARBA" id="ARBA00023277"/>
    </source>
</evidence>
<keyword evidence="5 6" id="KW-0119">Carbohydrate metabolism</keyword>
<dbReference type="GO" id="GO:0006006">
    <property type="term" value="P:glucose metabolic process"/>
    <property type="evidence" value="ECO:0007669"/>
    <property type="project" value="UniProtKB-KW"/>
</dbReference>
<name>A0A8J6TCU1_9BACT</name>
<organism evidence="9 10">
    <name type="scientific">Candidatus Desulfobia pelagia</name>
    <dbReference type="NCBI Taxonomy" id="2841692"/>
    <lineage>
        <taxon>Bacteria</taxon>
        <taxon>Pseudomonadati</taxon>
        <taxon>Thermodesulfobacteriota</taxon>
        <taxon>Desulfobulbia</taxon>
        <taxon>Desulfobulbales</taxon>
        <taxon>Desulfobulbaceae</taxon>
        <taxon>Candidatus Desulfobia</taxon>
    </lineage>
</organism>
<evidence type="ECO:0000256" key="6">
    <source>
        <dbReference type="HAMAP-Rule" id="MF_00966"/>
    </source>
</evidence>
<gene>
    <name evidence="6 9" type="primary">zwf</name>
    <name evidence="9" type="ORF">H8E41_08790</name>
</gene>
<dbReference type="PRINTS" id="PR00079">
    <property type="entry name" value="G6PDHDRGNASE"/>
</dbReference>
<keyword evidence="3 6" id="KW-0521">NADP</keyword>
<dbReference type="SUPFAM" id="SSF51735">
    <property type="entry name" value="NAD(P)-binding Rossmann-fold domains"/>
    <property type="match status" value="1"/>
</dbReference>
<comment type="caution">
    <text evidence="6">Lacks conserved residue(s) required for the propagation of feature annotation.</text>
</comment>
<dbReference type="Proteomes" id="UP000614424">
    <property type="component" value="Unassembled WGS sequence"/>
</dbReference>
<dbReference type="InterPro" id="IPR022675">
    <property type="entry name" value="G6P_DH_C"/>
</dbReference>
<keyword evidence="2 6" id="KW-0313">Glucose metabolism</keyword>
<dbReference type="EMBL" id="JACNJZ010000120">
    <property type="protein sequence ID" value="MBC8317991.1"/>
    <property type="molecule type" value="Genomic_DNA"/>
</dbReference>
<keyword evidence="4 6" id="KW-0560">Oxidoreductase</keyword>
<evidence type="ECO:0000313" key="10">
    <source>
        <dbReference type="Proteomes" id="UP000614424"/>
    </source>
</evidence>
<proteinExistence type="inferred from homology"/>
<evidence type="ECO:0000256" key="2">
    <source>
        <dbReference type="ARBA" id="ARBA00022526"/>
    </source>
</evidence>
<feature type="active site" description="Proton acceptor" evidence="6">
    <location>
        <position position="266"/>
    </location>
</feature>
<feature type="binding site" evidence="6">
    <location>
        <position position="242"/>
    </location>
    <ligand>
        <name>substrate</name>
    </ligand>
</feature>
<dbReference type="InterPro" id="IPR036291">
    <property type="entry name" value="NAD(P)-bd_dom_sf"/>
</dbReference>
<evidence type="ECO:0000256" key="3">
    <source>
        <dbReference type="ARBA" id="ARBA00022857"/>
    </source>
</evidence>
<dbReference type="InterPro" id="IPR022674">
    <property type="entry name" value="G6P_DH_NAD-bd"/>
</dbReference>
<sequence length="511" mass="57923">MTQEVNGKICNLGNVCDCVTVKDLDPCIIIIFGASGDLTTRKLIPALFRMWINNSLPDPVAIVGCARTEFSRSEFIAKIKKECMTCATVAESQWNDFAALLHYFQVEYDSLNSYLQLKMFLKDLGAAKGTHGNKLFDLAVPPHLYSIIADNIGQAGLAHQYKENNGWCRLVVEKPFGSDLYTSQELDKSLHRHFTEPQIFRIDHYLAKETVQNILMLRFANAIFEPLWNRSYIDYVGILAAEQIGIENRSGYYENSGVIRDMFQNHMLQLLSLIAMEPPSHFEAERVRDEKLKLFRSIRPFTEKQGDVVLGQYGPGIIGSEAIPGYLGEKGVAPDSLTPTFALLRFAIENWRWQGVPFYLVSGKRMKRKETRIVIQFKEVPHSLFRDVLKESVSANRLVLSIYPEEGITLSFQTKSPGASVCLRTMDMDFSYQESYKGVSLEAYEKVLLDCILGDHMLFWRQDGVEEAWSLLTPLLHSCERCENRAQKLHTYDAGSWGPDAAAGIIEKIIS</sequence>
<dbReference type="GO" id="GO:0009051">
    <property type="term" value="P:pentose-phosphate shunt, oxidative branch"/>
    <property type="evidence" value="ECO:0007669"/>
    <property type="project" value="TreeGrafter"/>
</dbReference>
<dbReference type="SUPFAM" id="SSF55347">
    <property type="entry name" value="Glyceraldehyde-3-phosphate dehydrogenase-like, C-terminal domain"/>
    <property type="match status" value="1"/>
</dbReference>
<feature type="domain" description="Glucose-6-phosphate dehydrogenase C-terminal" evidence="8">
    <location>
        <begin position="215"/>
        <end position="508"/>
    </location>
</feature>
<dbReference type="PANTHER" id="PTHR23429">
    <property type="entry name" value="GLUCOSE-6-PHOSPHATE 1-DEHYDROGENASE G6PD"/>
    <property type="match status" value="1"/>
</dbReference>
<evidence type="ECO:0000256" key="4">
    <source>
        <dbReference type="ARBA" id="ARBA00023002"/>
    </source>
</evidence>
<evidence type="ECO:0000313" key="9">
    <source>
        <dbReference type="EMBL" id="MBC8317991.1"/>
    </source>
</evidence>
<evidence type="ECO:0000256" key="1">
    <source>
        <dbReference type="ARBA" id="ARBA00004937"/>
    </source>
</evidence>
<dbReference type="UniPathway" id="UPA00115">
    <property type="reaction ID" value="UER00408"/>
</dbReference>
<dbReference type="PIRSF" id="PIRSF000110">
    <property type="entry name" value="G6PD"/>
    <property type="match status" value="1"/>
</dbReference>
<feature type="binding site" evidence="6">
    <location>
        <position position="174"/>
    </location>
    <ligand>
        <name>NADP(+)</name>
        <dbReference type="ChEBI" id="CHEBI:58349"/>
    </ligand>
</feature>
<dbReference type="GO" id="GO:0005829">
    <property type="term" value="C:cytosol"/>
    <property type="evidence" value="ECO:0007669"/>
    <property type="project" value="TreeGrafter"/>
</dbReference>
<feature type="domain" description="Glucose-6-phosphate dehydrogenase NAD-binding" evidence="7">
    <location>
        <begin position="30"/>
        <end position="213"/>
    </location>
</feature>
<dbReference type="InterPro" id="IPR001282">
    <property type="entry name" value="G6P_DH"/>
</dbReference>
<accession>A0A8J6TCU1</accession>
<dbReference type="Gene3D" id="3.30.360.10">
    <property type="entry name" value="Dihydrodipicolinate Reductase, domain 2"/>
    <property type="match status" value="1"/>
</dbReference>
<dbReference type="GO" id="GO:0050661">
    <property type="term" value="F:NADP binding"/>
    <property type="evidence" value="ECO:0007669"/>
    <property type="project" value="UniProtKB-UniRule"/>
</dbReference>
<comment type="catalytic activity">
    <reaction evidence="6">
        <text>D-glucose 6-phosphate + NADP(+) = 6-phospho-D-glucono-1,5-lactone + NADPH + H(+)</text>
        <dbReference type="Rhea" id="RHEA:15841"/>
        <dbReference type="ChEBI" id="CHEBI:15378"/>
        <dbReference type="ChEBI" id="CHEBI:57783"/>
        <dbReference type="ChEBI" id="CHEBI:57955"/>
        <dbReference type="ChEBI" id="CHEBI:58349"/>
        <dbReference type="ChEBI" id="CHEBI:61548"/>
        <dbReference type="EC" id="1.1.1.49"/>
    </reaction>
</comment>
<dbReference type="AlphaFoldDB" id="A0A8J6TCU1"/>
<dbReference type="Pfam" id="PF00479">
    <property type="entry name" value="G6PD_N"/>
    <property type="match status" value="1"/>
</dbReference>
<reference evidence="9 10" key="1">
    <citation type="submission" date="2020-08" db="EMBL/GenBank/DDBJ databases">
        <title>Bridging the membrane lipid divide: bacteria of the FCB group superphylum have the potential to synthesize archaeal ether lipids.</title>
        <authorList>
            <person name="Villanueva L."/>
            <person name="Von Meijenfeldt F.A.B."/>
            <person name="Westbye A.B."/>
            <person name="Yadav S."/>
            <person name="Hopmans E.C."/>
            <person name="Dutilh B.E."/>
            <person name="Sinninghe Damste J.S."/>
        </authorList>
    </citation>
    <scope>NUCLEOTIDE SEQUENCE [LARGE SCALE GENOMIC DNA]</scope>
    <source>
        <strain evidence="9">NIOZ-UU47</strain>
    </source>
</reference>
<feature type="binding site" evidence="6">
    <location>
        <position position="67"/>
    </location>
    <ligand>
        <name>NADP(+)</name>
        <dbReference type="ChEBI" id="CHEBI:58349"/>
    </ligand>
</feature>
<comment type="function">
    <text evidence="6">Catalyzes the oxidation of glucose 6-phosphate to 6-phosphogluconolactone.</text>
</comment>
<evidence type="ECO:0000259" key="7">
    <source>
        <dbReference type="Pfam" id="PF00479"/>
    </source>
</evidence>
<dbReference type="NCBIfam" id="TIGR00871">
    <property type="entry name" value="zwf"/>
    <property type="match status" value="1"/>
</dbReference>
<comment type="similarity">
    <text evidence="6">Belongs to the glucose-6-phosphate dehydrogenase family.</text>
</comment>
<comment type="pathway">
    <text evidence="1 6">Carbohydrate degradation; pentose phosphate pathway; D-ribulose 5-phosphate from D-glucose 6-phosphate (oxidative stage): step 1/3.</text>
</comment>
<protein>
    <recommendedName>
        <fullName evidence="6">Glucose-6-phosphate 1-dehydrogenase</fullName>
        <shortName evidence="6">G6PD</shortName>
        <ecNumber evidence="6">1.1.1.49</ecNumber>
    </recommendedName>
</protein>
<dbReference type="GO" id="GO:0004345">
    <property type="term" value="F:glucose-6-phosphate dehydrogenase activity"/>
    <property type="evidence" value="ECO:0007669"/>
    <property type="project" value="UniProtKB-UniRule"/>
</dbReference>
<dbReference type="PANTHER" id="PTHR23429:SF0">
    <property type="entry name" value="GLUCOSE-6-PHOSPHATE 1-DEHYDROGENASE"/>
    <property type="match status" value="1"/>
</dbReference>
<dbReference type="HAMAP" id="MF_00966">
    <property type="entry name" value="G6PD"/>
    <property type="match status" value="1"/>
</dbReference>
<feature type="binding site" evidence="6">
    <location>
        <position position="261"/>
    </location>
    <ligand>
        <name>substrate</name>
    </ligand>
</feature>
<comment type="caution">
    <text evidence="9">The sequence shown here is derived from an EMBL/GenBank/DDBJ whole genome shotgun (WGS) entry which is preliminary data.</text>
</comment>
<evidence type="ECO:0000259" key="8">
    <source>
        <dbReference type="Pfam" id="PF02781"/>
    </source>
</evidence>
<feature type="binding site" evidence="6">
    <location>
        <position position="364"/>
    </location>
    <ligand>
        <name>substrate</name>
    </ligand>
</feature>
<feature type="binding site" evidence="6">
    <location>
        <position position="208"/>
    </location>
    <ligand>
        <name>substrate</name>
    </ligand>
</feature>
<feature type="binding site" evidence="6">
    <location>
        <position position="369"/>
    </location>
    <ligand>
        <name>substrate</name>
    </ligand>
</feature>
<feature type="binding site" evidence="6">
    <location>
        <position position="204"/>
    </location>
    <ligand>
        <name>substrate</name>
    </ligand>
</feature>
<dbReference type="EC" id="1.1.1.49" evidence="6"/>
<dbReference type="Pfam" id="PF02781">
    <property type="entry name" value="G6PD_C"/>
    <property type="match status" value="1"/>
</dbReference>
<dbReference type="Gene3D" id="3.40.50.720">
    <property type="entry name" value="NAD(P)-binding Rossmann-like Domain"/>
    <property type="match status" value="1"/>
</dbReference>